<dbReference type="FunFam" id="1.20.1740.10:FF:000001">
    <property type="entry name" value="Amino acid permease"/>
    <property type="match status" value="1"/>
</dbReference>
<evidence type="ECO:0000313" key="9">
    <source>
        <dbReference type="EMBL" id="SFU87474.1"/>
    </source>
</evidence>
<feature type="transmembrane region" description="Helical" evidence="7">
    <location>
        <begin position="428"/>
        <end position="447"/>
    </location>
</feature>
<dbReference type="Pfam" id="PF00324">
    <property type="entry name" value="AA_permease"/>
    <property type="match status" value="1"/>
</dbReference>
<dbReference type="PIRSF" id="PIRSF006060">
    <property type="entry name" value="AA_transporter"/>
    <property type="match status" value="1"/>
</dbReference>
<keyword evidence="3 7" id="KW-0812">Transmembrane</keyword>
<feature type="domain" description="Amino acid permease/ SLC12A" evidence="8">
    <location>
        <begin position="26"/>
        <end position="395"/>
    </location>
</feature>
<feature type="transmembrane region" description="Helical" evidence="7">
    <location>
        <begin position="89"/>
        <end position="107"/>
    </location>
</feature>
<evidence type="ECO:0000259" key="8">
    <source>
        <dbReference type="Pfam" id="PF00324"/>
    </source>
</evidence>
<feature type="transmembrane region" description="Helical" evidence="7">
    <location>
        <begin position="340"/>
        <end position="361"/>
    </location>
</feature>
<dbReference type="AlphaFoldDB" id="A0A1I7JQJ4"/>
<evidence type="ECO:0000313" key="10">
    <source>
        <dbReference type="Proteomes" id="UP000183508"/>
    </source>
</evidence>
<protein>
    <submittedName>
        <fullName evidence="9">Amino acid transporter, AAT family</fullName>
    </submittedName>
</protein>
<keyword evidence="6 7" id="KW-0472">Membrane</keyword>
<evidence type="ECO:0000256" key="6">
    <source>
        <dbReference type="ARBA" id="ARBA00023136"/>
    </source>
</evidence>
<comment type="subcellular location">
    <subcellularLocation>
        <location evidence="1">Membrane</location>
        <topology evidence="1">Multi-pass membrane protein</topology>
    </subcellularLocation>
</comment>
<evidence type="ECO:0000256" key="5">
    <source>
        <dbReference type="ARBA" id="ARBA00022989"/>
    </source>
</evidence>
<dbReference type="PANTHER" id="PTHR43495:SF5">
    <property type="entry name" value="GAMMA-AMINOBUTYRIC ACID PERMEASE"/>
    <property type="match status" value="1"/>
</dbReference>
<evidence type="ECO:0000256" key="2">
    <source>
        <dbReference type="ARBA" id="ARBA00022448"/>
    </source>
</evidence>
<dbReference type="eggNOG" id="COG1113">
    <property type="taxonomic scope" value="Bacteria"/>
</dbReference>
<feature type="transmembrane region" description="Helical" evidence="7">
    <location>
        <begin position="298"/>
        <end position="320"/>
    </location>
</feature>
<feature type="transmembrane region" description="Helical" evidence="7">
    <location>
        <begin position="27"/>
        <end position="44"/>
    </location>
</feature>
<gene>
    <name evidence="9" type="ORF">SAMN05421543_11159</name>
</gene>
<sequence>MTMEDARKHPPARPGQELERQLKPRHVIMMALGGAIGAGLFRGSDTSISQTGPGAVFAYLLGGVILLMVMQGLGEMAARRRDARTFRDLVSPVLGPFMGHFVGWMYWLDWVLVMAAETAAAAGFLSYWFSSVPIWLLALIVSVAMTVINLFQVRVYGETEYWLAFIKIAVLALFVIFGLILLFTGFGGHPGPGFHHLTDQGGWFPHGWHGFLASLLVVMFSFGGTEMIGMTLGETEDPERTIPRAARGVIVRILLFYVLPILVIVSLVPWNQLGKGDSPFVAVFQSVGVPYVPDLMNFVMLTAVLSATNSGMYAASRMLYNQALRGQAPRWFAHLSSRNVPVRALLTSTVFLYVGVIVAFFAKGHTFDYLMTIPGYSVILVWITLAWAYLRSGRAGVPIRPGLRWGAGLAILALALIFIGVIATTPVWGTAVVALVVVVICLGYVAAHGVNG</sequence>
<feature type="transmembrane region" description="Helical" evidence="7">
    <location>
        <begin position="127"/>
        <end position="151"/>
    </location>
</feature>
<evidence type="ECO:0000256" key="4">
    <source>
        <dbReference type="ARBA" id="ARBA00022970"/>
    </source>
</evidence>
<dbReference type="EMBL" id="FPBV01000011">
    <property type="protein sequence ID" value="SFU87474.1"/>
    <property type="molecule type" value="Genomic_DNA"/>
</dbReference>
<dbReference type="STRING" id="392015.SAMN05421543_11159"/>
<dbReference type="PANTHER" id="PTHR43495">
    <property type="entry name" value="GABA PERMEASE"/>
    <property type="match status" value="1"/>
</dbReference>
<dbReference type="Gene3D" id="1.20.1740.10">
    <property type="entry name" value="Amino acid/polyamine transporter I"/>
    <property type="match status" value="1"/>
</dbReference>
<feature type="transmembrane region" description="Helical" evidence="7">
    <location>
        <begin position="402"/>
        <end position="422"/>
    </location>
</feature>
<feature type="transmembrane region" description="Helical" evidence="7">
    <location>
        <begin position="163"/>
        <end position="186"/>
    </location>
</feature>
<feature type="transmembrane region" description="Helical" evidence="7">
    <location>
        <begin position="373"/>
        <end position="390"/>
    </location>
</feature>
<dbReference type="GO" id="GO:0006865">
    <property type="term" value="P:amino acid transport"/>
    <property type="evidence" value="ECO:0007669"/>
    <property type="project" value="UniProtKB-KW"/>
</dbReference>
<keyword evidence="4" id="KW-0029">Amino-acid transport</keyword>
<proteinExistence type="predicted"/>
<evidence type="ECO:0000256" key="7">
    <source>
        <dbReference type="SAM" id="Phobius"/>
    </source>
</evidence>
<keyword evidence="10" id="KW-1185">Reference proteome</keyword>
<dbReference type="Proteomes" id="UP000183508">
    <property type="component" value="Unassembled WGS sequence"/>
</dbReference>
<feature type="transmembrane region" description="Helical" evidence="7">
    <location>
        <begin position="56"/>
        <end position="77"/>
    </location>
</feature>
<dbReference type="InterPro" id="IPR004841">
    <property type="entry name" value="AA-permease/SLC12A_dom"/>
</dbReference>
<keyword evidence="2" id="KW-0813">Transport</keyword>
<name>A0A1I7JQJ4_9BACL</name>
<dbReference type="GO" id="GO:0016020">
    <property type="term" value="C:membrane"/>
    <property type="evidence" value="ECO:0007669"/>
    <property type="project" value="UniProtKB-SubCell"/>
</dbReference>
<evidence type="ECO:0000256" key="3">
    <source>
        <dbReference type="ARBA" id="ARBA00022692"/>
    </source>
</evidence>
<feature type="transmembrane region" description="Helical" evidence="7">
    <location>
        <begin position="206"/>
        <end position="228"/>
    </location>
</feature>
<feature type="transmembrane region" description="Helical" evidence="7">
    <location>
        <begin position="249"/>
        <end position="270"/>
    </location>
</feature>
<organism evidence="9 10">
    <name type="scientific">Alicyclobacillus macrosporangiidus</name>
    <dbReference type="NCBI Taxonomy" id="392015"/>
    <lineage>
        <taxon>Bacteria</taxon>
        <taxon>Bacillati</taxon>
        <taxon>Bacillota</taxon>
        <taxon>Bacilli</taxon>
        <taxon>Bacillales</taxon>
        <taxon>Alicyclobacillaceae</taxon>
        <taxon>Alicyclobacillus</taxon>
    </lineage>
</organism>
<reference evidence="10" key="1">
    <citation type="submission" date="2016-10" db="EMBL/GenBank/DDBJ databases">
        <authorList>
            <person name="Varghese N."/>
        </authorList>
    </citation>
    <scope>NUCLEOTIDE SEQUENCE [LARGE SCALE GENOMIC DNA]</scope>
    <source>
        <strain evidence="10">DSM 17980</strain>
    </source>
</reference>
<keyword evidence="5 7" id="KW-1133">Transmembrane helix</keyword>
<evidence type="ECO:0000256" key="1">
    <source>
        <dbReference type="ARBA" id="ARBA00004141"/>
    </source>
</evidence>
<accession>A0A1I7JQJ4</accession>
<dbReference type="GO" id="GO:0055085">
    <property type="term" value="P:transmembrane transport"/>
    <property type="evidence" value="ECO:0007669"/>
    <property type="project" value="InterPro"/>
</dbReference>